<organism evidence="1 2">
    <name type="scientific">Liparis tanakae</name>
    <name type="common">Tanaka's snailfish</name>
    <dbReference type="NCBI Taxonomy" id="230148"/>
    <lineage>
        <taxon>Eukaryota</taxon>
        <taxon>Metazoa</taxon>
        <taxon>Chordata</taxon>
        <taxon>Craniata</taxon>
        <taxon>Vertebrata</taxon>
        <taxon>Euteleostomi</taxon>
        <taxon>Actinopterygii</taxon>
        <taxon>Neopterygii</taxon>
        <taxon>Teleostei</taxon>
        <taxon>Neoteleostei</taxon>
        <taxon>Acanthomorphata</taxon>
        <taxon>Eupercaria</taxon>
        <taxon>Perciformes</taxon>
        <taxon>Cottioidei</taxon>
        <taxon>Cottales</taxon>
        <taxon>Liparidae</taxon>
        <taxon>Liparis</taxon>
    </lineage>
</organism>
<accession>A0A4Z2I771</accession>
<keyword evidence="2" id="KW-1185">Reference proteome</keyword>
<dbReference type="AlphaFoldDB" id="A0A4Z2I771"/>
<comment type="caution">
    <text evidence="1">The sequence shown here is derived from an EMBL/GenBank/DDBJ whole genome shotgun (WGS) entry which is preliminary data.</text>
</comment>
<reference evidence="1 2" key="1">
    <citation type="submission" date="2019-03" db="EMBL/GenBank/DDBJ databases">
        <title>First draft genome of Liparis tanakae, snailfish: a comprehensive survey of snailfish specific genes.</title>
        <authorList>
            <person name="Kim W."/>
            <person name="Song I."/>
            <person name="Jeong J.-H."/>
            <person name="Kim D."/>
            <person name="Kim S."/>
            <person name="Ryu S."/>
            <person name="Song J.Y."/>
            <person name="Lee S.K."/>
        </authorList>
    </citation>
    <scope>NUCLEOTIDE SEQUENCE [LARGE SCALE GENOMIC DNA]</scope>
    <source>
        <tissue evidence="1">Muscle</tissue>
    </source>
</reference>
<name>A0A4Z2I771_9TELE</name>
<gene>
    <name evidence="1" type="ORF">EYF80_016060</name>
</gene>
<evidence type="ECO:0000313" key="1">
    <source>
        <dbReference type="EMBL" id="TNN73680.1"/>
    </source>
</evidence>
<dbReference type="EMBL" id="SRLO01000122">
    <property type="protein sequence ID" value="TNN73680.1"/>
    <property type="molecule type" value="Genomic_DNA"/>
</dbReference>
<proteinExistence type="predicted"/>
<dbReference type="Proteomes" id="UP000314294">
    <property type="component" value="Unassembled WGS sequence"/>
</dbReference>
<sequence>MAGRHYGCGIRTGDSSSGSVVVSVLVGGRRSDVVVLVTERLRVNMLPVTVYGYRSVYQSNSMP</sequence>
<evidence type="ECO:0000313" key="2">
    <source>
        <dbReference type="Proteomes" id="UP000314294"/>
    </source>
</evidence>
<protein>
    <submittedName>
        <fullName evidence="1">Uncharacterized protein</fullName>
    </submittedName>
</protein>